<evidence type="ECO:0000256" key="1">
    <source>
        <dbReference type="SAM" id="SignalP"/>
    </source>
</evidence>
<dbReference type="Proteomes" id="UP001049518">
    <property type="component" value="Chromosome"/>
</dbReference>
<feature type="signal peptide" evidence="1">
    <location>
        <begin position="1"/>
        <end position="25"/>
    </location>
</feature>
<sequence>MSSRPSRRRAPLVVAALVLATGGCASGGAPGAAPASQSPPAAPGDFALPVNAYLPTVTETGRLTRARTLLLRKCVSGFGLAVGSDDGSVERAARAEIADHGVYGNKRRYGVTVLSDAVRNGYRLPSAVGGTAAPGHGGDRHPWLGELTPVKISVLYGRGTGGGPAPVVNGRPVPQGGCTAQITARLARAGGPPSFQQAELPSRIKAESFTYSLAHPRLIAAFRAWSRCMRSRGHEVTHPLDAGKGTGDDGRTVPPAEIALARDDVGCKQRVRLVKTWFDIEAAFQRERIRAHHRELESIRSANRNRMKAVADIIRTGA</sequence>
<dbReference type="EMBL" id="CP059572">
    <property type="protein sequence ID" value="QXJ20298.1"/>
    <property type="molecule type" value="Genomic_DNA"/>
</dbReference>
<keyword evidence="1" id="KW-0732">Signal</keyword>
<dbReference type="PROSITE" id="PS51318">
    <property type="entry name" value="TAT"/>
    <property type="match status" value="1"/>
</dbReference>
<evidence type="ECO:0000313" key="2">
    <source>
        <dbReference type="EMBL" id="QXJ20298.1"/>
    </source>
</evidence>
<gene>
    <name evidence="2" type="ORF">AGRA3207_000987</name>
</gene>
<dbReference type="PROSITE" id="PS51257">
    <property type="entry name" value="PROKAR_LIPOPROTEIN"/>
    <property type="match status" value="1"/>
</dbReference>
<proteinExistence type="predicted"/>
<evidence type="ECO:0008006" key="4">
    <source>
        <dbReference type="Google" id="ProtNLM"/>
    </source>
</evidence>
<organism evidence="2 3">
    <name type="scientific">Actinomadura graeca</name>
    <dbReference type="NCBI Taxonomy" id="2750812"/>
    <lineage>
        <taxon>Bacteria</taxon>
        <taxon>Bacillati</taxon>
        <taxon>Actinomycetota</taxon>
        <taxon>Actinomycetes</taxon>
        <taxon>Streptosporangiales</taxon>
        <taxon>Thermomonosporaceae</taxon>
        <taxon>Actinomadura</taxon>
    </lineage>
</organism>
<name>A0ABX8QNW7_9ACTN</name>
<evidence type="ECO:0000313" key="3">
    <source>
        <dbReference type="Proteomes" id="UP001049518"/>
    </source>
</evidence>
<reference evidence="2" key="1">
    <citation type="submission" date="2020-07" db="EMBL/GenBank/DDBJ databases">
        <authorList>
            <person name="Tarantini F.S."/>
            <person name="Hong K.W."/>
            <person name="Chan K.G."/>
        </authorList>
    </citation>
    <scope>NUCLEOTIDE SEQUENCE</scope>
    <source>
        <strain evidence="2">32-07</strain>
    </source>
</reference>
<feature type="chain" id="PRO_5047231704" description="Lipoprotein" evidence="1">
    <location>
        <begin position="26"/>
        <end position="318"/>
    </location>
</feature>
<keyword evidence="3" id="KW-1185">Reference proteome</keyword>
<accession>A0ABX8QNW7</accession>
<dbReference type="RefSeq" id="WP_231333360.1">
    <property type="nucleotide sequence ID" value="NZ_CP059572.1"/>
</dbReference>
<dbReference type="InterPro" id="IPR006311">
    <property type="entry name" value="TAT_signal"/>
</dbReference>
<protein>
    <recommendedName>
        <fullName evidence="4">Lipoprotein</fullName>
    </recommendedName>
</protein>